<dbReference type="GO" id="GO:0030572">
    <property type="term" value="F:phosphatidyltransferase activity"/>
    <property type="evidence" value="ECO:0007669"/>
    <property type="project" value="UniProtKB-ARBA"/>
</dbReference>
<reference evidence="2 3" key="1">
    <citation type="submission" date="2019-08" db="EMBL/GenBank/DDBJ databases">
        <title>Parahaliea maris sp. nov., isolated from the surface seawater.</title>
        <authorList>
            <person name="Liu Y."/>
        </authorList>
    </citation>
    <scope>NUCLEOTIDE SEQUENCE [LARGE SCALE GENOMIC DNA]</scope>
    <source>
        <strain evidence="2 3">HSLHS9</strain>
    </source>
</reference>
<keyword evidence="3" id="KW-1185">Reference proteome</keyword>
<dbReference type="RefSeq" id="WP_148067338.1">
    <property type="nucleotide sequence ID" value="NZ_VRZA01000002.1"/>
</dbReference>
<protein>
    <submittedName>
        <fullName evidence="2">Phospholipase D family protein</fullName>
    </submittedName>
</protein>
<dbReference type="SMART" id="SM00155">
    <property type="entry name" value="PLDc"/>
    <property type="match status" value="2"/>
</dbReference>
<feature type="domain" description="PLD phosphodiesterase" evidence="1">
    <location>
        <begin position="409"/>
        <end position="436"/>
    </location>
</feature>
<organism evidence="2 3">
    <name type="scientific">Parahaliea maris</name>
    <dbReference type="NCBI Taxonomy" id="2716870"/>
    <lineage>
        <taxon>Bacteria</taxon>
        <taxon>Pseudomonadati</taxon>
        <taxon>Pseudomonadota</taxon>
        <taxon>Gammaproteobacteria</taxon>
        <taxon>Cellvibrionales</taxon>
        <taxon>Halieaceae</taxon>
        <taxon>Parahaliea</taxon>
    </lineage>
</organism>
<proteinExistence type="predicted"/>
<comment type="caution">
    <text evidence="2">The sequence shown here is derived from an EMBL/GenBank/DDBJ whole genome shotgun (WGS) entry which is preliminary data.</text>
</comment>
<dbReference type="SUPFAM" id="SSF56024">
    <property type="entry name" value="Phospholipase D/nuclease"/>
    <property type="match status" value="2"/>
</dbReference>
<dbReference type="GO" id="GO:0032049">
    <property type="term" value="P:cardiolipin biosynthetic process"/>
    <property type="evidence" value="ECO:0007669"/>
    <property type="project" value="UniProtKB-ARBA"/>
</dbReference>
<dbReference type="PANTHER" id="PTHR21248:SF12">
    <property type="entry name" value="CARDIOLIPIN SYNTHASE C"/>
    <property type="match status" value="1"/>
</dbReference>
<name>A0A5C9A772_9GAMM</name>
<dbReference type="EMBL" id="VRZA01000002">
    <property type="protein sequence ID" value="TXS95427.1"/>
    <property type="molecule type" value="Genomic_DNA"/>
</dbReference>
<dbReference type="Proteomes" id="UP000321039">
    <property type="component" value="Unassembled WGS sequence"/>
</dbReference>
<dbReference type="InterPro" id="IPR001736">
    <property type="entry name" value="PLipase_D/transphosphatidylase"/>
</dbReference>
<dbReference type="Gene3D" id="3.30.870.10">
    <property type="entry name" value="Endonuclease Chain A"/>
    <property type="match status" value="2"/>
</dbReference>
<dbReference type="PROSITE" id="PS51257">
    <property type="entry name" value="PROKAR_LIPOPROTEIN"/>
    <property type="match status" value="1"/>
</dbReference>
<gene>
    <name evidence="2" type="ORF">FV139_05945</name>
</gene>
<dbReference type="InterPro" id="IPR025202">
    <property type="entry name" value="PLD-like_dom"/>
</dbReference>
<dbReference type="PROSITE" id="PS50035">
    <property type="entry name" value="PLD"/>
    <property type="match status" value="2"/>
</dbReference>
<accession>A0A5C9A772</accession>
<evidence type="ECO:0000259" key="1">
    <source>
        <dbReference type="PROSITE" id="PS50035"/>
    </source>
</evidence>
<sequence length="514" mass="57460">MKSSHGRGRLLLGLLLIGLLGACTQATIEVEGERPPASFALEPASTGLLAEIAEGITAGHGEEASGFRILDSSHSGLYWRLALIDSATTSLEIQTYLWYPDASGRLLLERVVAAARRGVRVRLILDDLLLQGQDQLIANLQAQDNIEFRIFNPWSQRDSLLDRAGEMIAELERLNTRMHDKLLIADGRAAVIGGRNVGDHYFGLNEIYNFHDTDLLGIGHIGVQANAMFDKFWNSDWVVSAGNLSTAPDPEVAYEQWQDLVARNVTSPVLEAFPRRVKDWSGELRREAKDLRIGRSKLVYDETATEQISQNVLSQIFNFFSLAQRELLIMNAYVIPSEKVITFMQELTDRGVKTRLLTNSLASHDVPAVNSHYEPWRDDFLEAGIDLYELRSDPAIAATVVDVAPVQAEFTGLHSKTAVVDRRYVFIGSMNFDPRSARINTEMGAFVDSPALAEDMAAIIERDMAPENAWRVQLDAEGELYWQNSEETVTRQPARNGMQRVMNLLMKLGPEDQY</sequence>
<dbReference type="PANTHER" id="PTHR21248">
    <property type="entry name" value="CARDIOLIPIN SYNTHASE"/>
    <property type="match status" value="1"/>
</dbReference>
<evidence type="ECO:0000313" key="3">
    <source>
        <dbReference type="Proteomes" id="UP000321039"/>
    </source>
</evidence>
<dbReference type="CDD" id="cd09111">
    <property type="entry name" value="PLDc_ymdC_like_1"/>
    <property type="match status" value="1"/>
</dbReference>
<feature type="domain" description="PLD phosphodiesterase" evidence="1">
    <location>
        <begin position="174"/>
        <end position="201"/>
    </location>
</feature>
<evidence type="ECO:0000313" key="2">
    <source>
        <dbReference type="EMBL" id="TXS95427.1"/>
    </source>
</evidence>
<dbReference type="CDD" id="cd09113">
    <property type="entry name" value="PLDc_ymdC_like_2"/>
    <property type="match status" value="1"/>
</dbReference>
<dbReference type="AlphaFoldDB" id="A0A5C9A772"/>
<dbReference type="Pfam" id="PF13091">
    <property type="entry name" value="PLDc_2"/>
    <property type="match status" value="2"/>
</dbReference>